<dbReference type="GO" id="GO:0004400">
    <property type="term" value="F:histidinol-phosphate transaminase activity"/>
    <property type="evidence" value="ECO:0007669"/>
    <property type="project" value="UniProtKB-UniRule"/>
</dbReference>
<dbReference type="InterPro" id="IPR050106">
    <property type="entry name" value="HistidinolP_aminotransfase"/>
</dbReference>
<dbReference type="CDD" id="cd00609">
    <property type="entry name" value="AAT_like"/>
    <property type="match status" value="1"/>
</dbReference>
<accession>A0A9J7ALT2</accession>
<dbReference type="KEGG" id="naci:NUH88_13525"/>
<keyword evidence="7 11" id="KW-0808">Transferase</keyword>
<dbReference type="InterPro" id="IPR005861">
    <property type="entry name" value="HisP_aminotrans"/>
</dbReference>
<dbReference type="RefSeq" id="WP_257766939.1">
    <property type="nucleotide sequence ID" value="NZ_CP102480.1"/>
</dbReference>
<dbReference type="PROSITE" id="PS00599">
    <property type="entry name" value="AA_TRANSFER_CLASS_2"/>
    <property type="match status" value="1"/>
</dbReference>
<dbReference type="EC" id="2.6.1.9" evidence="11"/>
<feature type="modified residue" description="N6-(pyridoxal phosphate)lysine" evidence="11">
    <location>
        <position position="229"/>
    </location>
</feature>
<evidence type="ECO:0000256" key="4">
    <source>
        <dbReference type="ARBA" id="ARBA00011738"/>
    </source>
</evidence>
<comment type="cofactor">
    <cofactor evidence="1 11">
        <name>pyridoxal 5'-phosphate</name>
        <dbReference type="ChEBI" id="CHEBI:597326"/>
    </cofactor>
</comment>
<evidence type="ECO:0000256" key="5">
    <source>
        <dbReference type="ARBA" id="ARBA00022576"/>
    </source>
</evidence>
<keyword evidence="6 11" id="KW-0028">Amino-acid biosynthesis</keyword>
<dbReference type="Gene3D" id="3.40.640.10">
    <property type="entry name" value="Type I PLP-dependent aspartate aminotransferase-like (Major domain)"/>
    <property type="match status" value="1"/>
</dbReference>
<evidence type="ECO:0000313" key="14">
    <source>
        <dbReference type="EMBL" id="UUX48432.1"/>
    </source>
</evidence>
<dbReference type="InterPro" id="IPR004839">
    <property type="entry name" value="Aminotransferase_I/II_large"/>
</dbReference>
<comment type="pathway">
    <text evidence="2 11">Amino-acid biosynthesis; L-histidine biosynthesis; L-histidine from 5-phospho-alpha-D-ribose 1-diphosphate: step 7/9.</text>
</comment>
<dbReference type="Gene3D" id="3.90.1150.10">
    <property type="entry name" value="Aspartate Aminotransferase, domain 1"/>
    <property type="match status" value="1"/>
</dbReference>
<evidence type="ECO:0000256" key="11">
    <source>
        <dbReference type="HAMAP-Rule" id="MF_01023"/>
    </source>
</evidence>
<evidence type="ECO:0000256" key="8">
    <source>
        <dbReference type="ARBA" id="ARBA00022898"/>
    </source>
</evidence>
<dbReference type="InterPro" id="IPR015421">
    <property type="entry name" value="PyrdxlP-dep_Trfase_major"/>
</dbReference>
<evidence type="ECO:0000256" key="3">
    <source>
        <dbReference type="ARBA" id="ARBA00007970"/>
    </source>
</evidence>
<dbReference type="PANTHER" id="PTHR43643:SF6">
    <property type="entry name" value="HISTIDINOL-PHOSPHATE AMINOTRANSFERASE"/>
    <property type="match status" value="1"/>
</dbReference>
<evidence type="ECO:0000256" key="9">
    <source>
        <dbReference type="ARBA" id="ARBA00023102"/>
    </source>
</evidence>
<keyword evidence="9 11" id="KW-0368">Histidine biosynthesis</keyword>
<dbReference type="SUPFAM" id="SSF53383">
    <property type="entry name" value="PLP-dependent transferases"/>
    <property type="match status" value="1"/>
</dbReference>
<protein>
    <recommendedName>
        <fullName evidence="11">Histidinol-phosphate aminotransferase</fullName>
        <ecNumber evidence="11">2.6.1.9</ecNumber>
    </recommendedName>
    <alternativeName>
        <fullName evidence="11">Imidazole acetol-phosphate transaminase</fullName>
    </alternativeName>
</protein>
<dbReference type="GO" id="GO:0030170">
    <property type="term" value="F:pyridoxal phosphate binding"/>
    <property type="evidence" value="ECO:0007669"/>
    <property type="project" value="InterPro"/>
</dbReference>
<evidence type="ECO:0000256" key="10">
    <source>
        <dbReference type="ARBA" id="ARBA00047481"/>
    </source>
</evidence>
<proteinExistence type="inferred from homology"/>
<gene>
    <name evidence="11 14" type="primary">hisC</name>
    <name evidence="14" type="ORF">NUH88_13525</name>
</gene>
<evidence type="ECO:0000256" key="12">
    <source>
        <dbReference type="SAM" id="MobiDB-lite"/>
    </source>
</evidence>
<organism evidence="14 15">
    <name type="scientific">Nisaea acidiphila</name>
    <dbReference type="NCBI Taxonomy" id="1862145"/>
    <lineage>
        <taxon>Bacteria</taxon>
        <taxon>Pseudomonadati</taxon>
        <taxon>Pseudomonadota</taxon>
        <taxon>Alphaproteobacteria</taxon>
        <taxon>Rhodospirillales</taxon>
        <taxon>Thalassobaculaceae</taxon>
        <taxon>Nisaea</taxon>
    </lineage>
</organism>
<evidence type="ECO:0000256" key="1">
    <source>
        <dbReference type="ARBA" id="ARBA00001933"/>
    </source>
</evidence>
<dbReference type="PANTHER" id="PTHR43643">
    <property type="entry name" value="HISTIDINOL-PHOSPHATE AMINOTRANSFERASE 2"/>
    <property type="match status" value="1"/>
</dbReference>
<reference evidence="14" key="1">
    <citation type="submission" date="2022-08" db="EMBL/GenBank/DDBJ databases">
        <title>Nisaea acidiphila sp. nov., isolated from a marine algal debris and emended description of the genus Nisaea Urios et al. 2008.</title>
        <authorList>
            <person name="Kwon K."/>
        </authorList>
    </citation>
    <scope>NUCLEOTIDE SEQUENCE</scope>
    <source>
        <strain evidence="14">MEBiC11861</strain>
    </source>
</reference>
<dbReference type="GO" id="GO:0000105">
    <property type="term" value="P:L-histidine biosynthetic process"/>
    <property type="evidence" value="ECO:0007669"/>
    <property type="project" value="UniProtKB-UniRule"/>
</dbReference>
<evidence type="ECO:0000256" key="2">
    <source>
        <dbReference type="ARBA" id="ARBA00005011"/>
    </source>
</evidence>
<evidence type="ECO:0000256" key="7">
    <source>
        <dbReference type="ARBA" id="ARBA00022679"/>
    </source>
</evidence>
<dbReference type="InterPro" id="IPR001917">
    <property type="entry name" value="Aminotrans_II_pyridoxalP_BS"/>
</dbReference>
<comment type="subunit">
    <text evidence="4 11">Homodimer.</text>
</comment>
<dbReference type="AlphaFoldDB" id="A0A9J7ALT2"/>
<comment type="similarity">
    <text evidence="3 11">Belongs to the class-II pyridoxal-phosphate-dependent aminotransferase family. Histidinol-phosphate aminotransferase subfamily.</text>
</comment>
<evidence type="ECO:0000313" key="15">
    <source>
        <dbReference type="Proteomes" id="UP001060336"/>
    </source>
</evidence>
<keyword evidence="8 11" id="KW-0663">Pyridoxal phosphate</keyword>
<keyword evidence="5 11" id="KW-0032">Aminotransferase</keyword>
<dbReference type="EMBL" id="CP102480">
    <property type="protein sequence ID" value="UUX48432.1"/>
    <property type="molecule type" value="Genomic_DNA"/>
</dbReference>
<evidence type="ECO:0000256" key="6">
    <source>
        <dbReference type="ARBA" id="ARBA00022605"/>
    </source>
</evidence>
<keyword evidence="15" id="KW-1185">Reference proteome</keyword>
<dbReference type="Pfam" id="PF00155">
    <property type="entry name" value="Aminotran_1_2"/>
    <property type="match status" value="1"/>
</dbReference>
<dbReference type="InterPro" id="IPR015422">
    <property type="entry name" value="PyrdxlP-dep_Trfase_small"/>
</dbReference>
<evidence type="ECO:0000259" key="13">
    <source>
        <dbReference type="Pfam" id="PF00155"/>
    </source>
</evidence>
<dbReference type="InterPro" id="IPR015424">
    <property type="entry name" value="PyrdxlP-dep_Trfase"/>
</dbReference>
<dbReference type="Proteomes" id="UP001060336">
    <property type="component" value="Chromosome"/>
</dbReference>
<feature type="region of interest" description="Disordered" evidence="12">
    <location>
        <begin position="1"/>
        <end position="25"/>
    </location>
</feature>
<dbReference type="HAMAP" id="MF_01023">
    <property type="entry name" value="HisC_aminotrans_2"/>
    <property type="match status" value="1"/>
</dbReference>
<sequence>MAEFSDEPTIPKPALRALPDPGRPPIEADVAKGGTVRRMNLNESPIQPSPKAIAAMQDACARVNRYPDPQWRALTGAISDATGIPQHRIVMGNGSDEAIVSAGRLAVSPGDEVVVPMPSFPSYNNAAALNGGTLVPVPLKADGSNDVDALVAACTSRTRLVFAASPNNPTGNILTSEEVARLAVGVPDTALLVLDEAYYEFGIHAGGEDHLRVMESRNGPWAVFRTFSKAYGLAGIRVGYILAGSDEIANAFQKVRSVFNVNAVAQAGALAAWHDTAHRDMLLEKTRIERERLVAGLRELGAEPFPTVANFVTAKMDRPAAGIVSALLERGVMIGRLMHPGYGNYIRVTVGSPDDTDAFLAALKEVLAG</sequence>
<name>A0A9J7ALT2_9PROT</name>
<comment type="catalytic activity">
    <reaction evidence="10 11">
        <text>L-histidinol phosphate + 2-oxoglutarate = 3-(imidazol-4-yl)-2-oxopropyl phosphate + L-glutamate</text>
        <dbReference type="Rhea" id="RHEA:23744"/>
        <dbReference type="ChEBI" id="CHEBI:16810"/>
        <dbReference type="ChEBI" id="CHEBI:29985"/>
        <dbReference type="ChEBI" id="CHEBI:57766"/>
        <dbReference type="ChEBI" id="CHEBI:57980"/>
        <dbReference type="EC" id="2.6.1.9"/>
    </reaction>
</comment>
<feature type="domain" description="Aminotransferase class I/classII large" evidence="13">
    <location>
        <begin position="41"/>
        <end position="363"/>
    </location>
</feature>
<dbReference type="NCBIfam" id="TIGR01141">
    <property type="entry name" value="hisC"/>
    <property type="match status" value="1"/>
</dbReference>